<dbReference type="Gene3D" id="1.20.1090.10">
    <property type="entry name" value="Dehydroquinate synthase-like - alpha domain"/>
    <property type="match status" value="1"/>
</dbReference>
<organism evidence="1 2">
    <name type="scientific">Paenibacillus chondroitinus</name>
    <dbReference type="NCBI Taxonomy" id="59842"/>
    <lineage>
        <taxon>Bacteria</taxon>
        <taxon>Bacillati</taxon>
        <taxon>Bacillota</taxon>
        <taxon>Bacilli</taxon>
        <taxon>Bacillales</taxon>
        <taxon>Paenibacillaceae</taxon>
        <taxon>Paenibacillus</taxon>
    </lineage>
</organism>
<sequence>LLHGAKVGVATVMMAQRYASLRDITAAEAAARLAQSQAPSRETDAERIRGAYGAMAEQVIAENFPADGGVVDSEALKARIAMRWGDVQAIARAVPAPEQLAAWLGAVQGPVAPEQLGVEPELVAASLRDALFVRNRFTVLRLLRLL</sequence>
<evidence type="ECO:0000313" key="2">
    <source>
        <dbReference type="Proteomes" id="UP001355653"/>
    </source>
</evidence>
<protein>
    <submittedName>
        <fullName evidence="1">Sn-glycerol-1-phosphate dehydrogenase</fullName>
    </submittedName>
</protein>
<feature type="non-terminal residue" evidence="1">
    <location>
        <position position="1"/>
    </location>
</feature>
<reference evidence="1 2" key="1">
    <citation type="submission" date="2023-03" db="EMBL/GenBank/DDBJ databases">
        <title>Bacillus Genome Sequencing.</title>
        <authorList>
            <person name="Dunlap C."/>
        </authorList>
    </citation>
    <scope>NUCLEOTIDE SEQUENCE [LARGE SCALE GENOMIC DNA]</scope>
    <source>
        <strain evidence="1 2">NRS-1351</strain>
    </source>
</reference>
<name>A0ABU6DME7_9BACL</name>
<proteinExistence type="predicted"/>
<accession>A0ABU6DME7</accession>
<gene>
    <name evidence="1" type="ORF">P5G65_34215</name>
</gene>
<dbReference type="Proteomes" id="UP001355653">
    <property type="component" value="Unassembled WGS sequence"/>
</dbReference>
<keyword evidence="2" id="KW-1185">Reference proteome</keyword>
<comment type="caution">
    <text evidence="1">The sequence shown here is derived from an EMBL/GenBank/DDBJ whole genome shotgun (WGS) entry which is preliminary data.</text>
</comment>
<dbReference type="EMBL" id="JAROBY010000093">
    <property type="protein sequence ID" value="MEB4798957.1"/>
    <property type="molecule type" value="Genomic_DNA"/>
</dbReference>
<evidence type="ECO:0000313" key="1">
    <source>
        <dbReference type="EMBL" id="MEB4798957.1"/>
    </source>
</evidence>